<dbReference type="InterPro" id="IPR035986">
    <property type="entry name" value="PKD_dom_sf"/>
</dbReference>
<evidence type="ECO:0000313" key="3">
    <source>
        <dbReference type="Proteomes" id="UP000326903"/>
    </source>
</evidence>
<dbReference type="Gene3D" id="2.60.120.260">
    <property type="entry name" value="Galactose-binding domain-like"/>
    <property type="match status" value="3"/>
</dbReference>
<dbReference type="Proteomes" id="UP000326903">
    <property type="component" value="Unassembled WGS sequence"/>
</dbReference>
<evidence type="ECO:0008006" key="4">
    <source>
        <dbReference type="Google" id="ProtNLM"/>
    </source>
</evidence>
<dbReference type="Gene3D" id="2.60.40.10">
    <property type="entry name" value="Immunoglobulins"/>
    <property type="match status" value="2"/>
</dbReference>
<accession>A0A5J5IF41</accession>
<protein>
    <recommendedName>
        <fullName evidence="4">PKD domain-containing protein</fullName>
    </recommendedName>
</protein>
<feature type="signal peptide" evidence="1">
    <location>
        <begin position="1"/>
        <end position="21"/>
    </location>
</feature>
<evidence type="ECO:0000313" key="2">
    <source>
        <dbReference type="EMBL" id="KAA9037605.1"/>
    </source>
</evidence>
<evidence type="ECO:0000256" key="1">
    <source>
        <dbReference type="SAM" id="SignalP"/>
    </source>
</evidence>
<keyword evidence="1" id="KW-0732">Signal</keyword>
<comment type="caution">
    <text evidence="2">The sequence shown here is derived from an EMBL/GenBank/DDBJ whole genome shotgun (WGS) entry which is preliminary data.</text>
</comment>
<organism evidence="2 3">
    <name type="scientific">Ginsengibacter hankyongi</name>
    <dbReference type="NCBI Taxonomy" id="2607284"/>
    <lineage>
        <taxon>Bacteria</taxon>
        <taxon>Pseudomonadati</taxon>
        <taxon>Bacteroidota</taxon>
        <taxon>Chitinophagia</taxon>
        <taxon>Chitinophagales</taxon>
        <taxon>Chitinophagaceae</taxon>
        <taxon>Ginsengibacter</taxon>
    </lineage>
</organism>
<gene>
    <name evidence="2" type="ORF">FW778_16045</name>
</gene>
<dbReference type="AlphaFoldDB" id="A0A5J5IF41"/>
<name>A0A5J5IF41_9BACT</name>
<proteinExistence type="predicted"/>
<reference evidence="2 3" key="1">
    <citation type="submission" date="2019-09" db="EMBL/GenBank/DDBJ databases">
        <title>Draft genome sequence of Ginsengibacter sp. BR5-29.</title>
        <authorList>
            <person name="Im W.-T."/>
        </authorList>
    </citation>
    <scope>NUCLEOTIDE SEQUENCE [LARGE SCALE GENOMIC DNA]</scope>
    <source>
        <strain evidence="2 3">BR5-29</strain>
    </source>
</reference>
<dbReference type="RefSeq" id="WP_150415840.1">
    <property type="nucleotide sequence ID" value="NZ_VYQF01000005.1"/>
</dbReference>
<dbReference type="PROSITE" id="PS51257">
    <property type="entry name" value="PROKAR_LIPOPROTEIN"/>
    <property type="match status" value="1"/>
</dbReference>
<feature type="chain" id="PRO_5023802582" description="PKD domain-containing protein" evidence="1">
    <location>
        <begin position="22"/>
        <end position="703"/>
    </location>
</feature>
<dbReference type="EMBL" id="VYQF01000005">
    <property type="protein sequence ID" value="KAA9037605.1"/>
    <property type="molecule type" value="Genomic_DNA"/>
</dbReference>
<keyword evidence="3" id="KW-1185">Reference proteome</keyword>
<sequence>MKRYKIISFLILMIVFSVSCKKDVFNDTSFVKNAASSSKLSVMFDITHDNTGLVTITPNGEGAVSYDIYYGDATAGFLSVAAGKNTQHIYVEGDYTVKVVAHDIKGGTATFTQQLTVAFQAPENLKVNVAINSVAVTVSATALYETLFKVYWGDSSNINPVPFTSFLEGQTVTHTYTTAGTFIVKVVALSGGAATSEYLDTIKVASQIDLPVTFDDPKVDYTVSDFGGNRSSIAADPVTSGNNVLKSVKTGGAQVWAGTTIGTALGFATKIPITPATSRMTVRVYSPAAGLDVKLKIEDHNDNTHSVETDVKTTLANQWEMLTFDFKNQATGTAAIDYTYNYDKASIFFDFGNPGAGGVFYCDDLMMATVTLAQINLPVTFEDAKVDYAMTDFGGNNTTLTTDPSNNANHVMMSTKTSGAQVWAGTTIGTAAGFSSAIPLTSSATKMTVRVYSPAAGIDVKLKVEDHNNGANSVETDAITTLANQWETLTFDFSSPASGTPSWNPSFTYDKASIFFDFGKGGDGRVYYWDDVQMAAAVPSSQINLPVNFEDPNIDYTMTDFGNNVTVDAIDPVVTTNHVKLTTKPAGAQTWAGTTIGTPLGFATPIAFTAGRLKMTVRVYSPAAGIDVKLKVEDHNDPTRSVETDVLTTVANQWETLTFDFSQPASGTASWNPSFTYDKASIFFDFGNTGDGRVYYWDDVKFL</sequence>
<dbReference type="SUPFAM" id="SSF49299">
    <property type="entry name" value="PKD domain"/>
    <property type="match status" value="2"/>
</dbReference>
<dbReference type="InterPro" id="IPR013783">
    <property type="entry name" value="Ig-like_fold"/>
</dbReference>